<reference evidence="3" key="1">
    <citation type="submission" date="2020-03" db="EMBL/GenBank/DDBJ databases">
        <authorList>
            <person name="Chebbi M.A."/>
            <person name="Drezen J.M."/>
        </authorList>
    </citation>
    <scope>NUCLEOTIDE SEQUENCE</scope>
    <source>
        <tissue evidence="3">Whole body</tissue>
    </source>
</reference>
<keyword evidence="1" id="KW-0175">Coiled coil</keyword>
<dbReference type="Proteomes" id="UP000729913">
    <property type="component" value="Unassembled WGS sequence"/>
</dbReference>
<feature type="region of interest" description="Disordered" evidence="2">
    <location>
        <begin position="1022"/>
        <end position="1056"/>
    </location>
</feature>
<feature type="coiled-coil region" evidence="1">
    <location>
        <begin position="831"/>
        <end position="865"/>
    </location>
</feature>
<comment type="caution">
    <text evidence="3">The sequence shown here is derived from an EMBL/GenBank/DDBJ whole genome shotgun (WGS) entry which is preliminary data.</text>
</comment>
<evidence type="ECO:0000256" key="2">
    <source>
        <dbReference type="SAM" id="MobiDB-lite"/>
    </source>
</evidence>
<dbReference type="EMBL" id="JAAOIC020000048">
    <property type="protein sequence ID" value="KAG8037049.1"/>
    <property type="molecule type" value="Genomic_DNA"/>
</dbReference>
<evidence type="ECO:0000256" key="1">
    <source>
        <dbReference type="SAM" id="Coils"/>
    </source>
</evidence>
<feature type="region of interest" description="Disordered" evidence="2">
    <location>
        <begin position="753"/>
        <end position="774"/>
    </location>
</feature>
<keyword evidence="4" id="KW-1185">Reference proteome</keyword>
<feature type="compositionally biased region" description="Basic and acidic residues" evidence="2">
    <location>
        <begin position="1114"/>
        <end position="1132"/>
    </location>
</feature>
<evidence type="ECO:0000313" key="4">
    <source>
        <dbReference type="Proteomes" id="UP000729913"/>
    </source>
</evidence>
<feature type="compositionally biased region" description="Basic and acidic residues" evidence="2">
    <location>
        <begin position="753"/>
        <end position="768"/>
    </location>
</feature>
<feature type="coiled-coil region" evidence="1">
    <location>
        <begin position="901"/>
        <end position="935"/>
    </location>
</feature>
<sequence length="1294" mass="147261">MLTSPDKSQTSPTQLHFFFRHFYCFYFTLIVGVWETEGDREHWEDDQQERDANRHWLSLQSQLINPITNDRRLIMGVSGSLHNNCNYEPPPLPPPFYTGPGYTPATSRASEAIDNSSNQLTYAAQMTGWQSDYTPSTPSINQEAMELTRTVSHLAAANQQLASAHSALLVQLEKLYAELNKEREEKSERVSSHVSSADAANQTDFNNHLLSRIEAIEKFIKNSGKCELRCCKNSYKEKEKDENDKRECQKAIDRIQLLENVLEPEKLECESEIERQRKVIEKLKRDYDTSKSRCEKMELRLNEKEKSMEEMELETSRLTEQLNAFHREKDTALMRIKDLESGLRRAESAREETVALKDKETFKLRTRLQEEINSKKKQTEAFEEALREIQRLNDVVAFKKNKHTDTVLDADLSMKREARQRAIAAVSSEMERLRRELDAEKEAHSETSRILDLLKSQSENASRKSEVSVGTATTVTSTTSTSTSTAPGTSGLEDWKNEWQGSNSVHLDAQRLTDVLKVSDELRSCIRQQIEKIDDLRYHLECEPEINAQRIETLKTITNKSREAFRQREEKINALKSVLSQILARVGDEKLEIDVTDDLRAEHDRQLDDIKNLKSFYDERIRVIGELKESGSKELVDLKDKFKNVSYEKETLEEDFNRAQEKIDIQDTEISNLESQLGLTKADCRDLQNQMGVINSLFSQMLLSASSADMDLDRLTQLIQENHELISEMAREEGTEAAALPKLLLDLVEQVEGRDKSKTSDTDNKENQEDQEESIANNLPKVWRVLLELLSCHAAQGSASRSAEPASLSTDPNVCYKSVDTPTGPRLVISVSKTYIRLKELILEKKSLEKEMGRMKQLNLHLESKLGEQEKRLSTVSAELSKTWNIVGRMQAQHQQLHTHEKILRYELQQKRKMLQELKQELEYCREKWESARQKNCNTEIEWKNLRREFAARKALAVDDSFNNRLSEPASPERQRTPTPEAIDYHEVAAEEVVMEEQVEEMDPLDQALANVIQNLIQINHTSDREHDTSSIEPRPGNQPDIDRESLKLTQDTPPHSDTVHCACHTDHTDIDVHEISSEALKIINSVSVFSIGPFPEPSESVVARQLTPVFGHQPDKNSQEESDRLEDKKEVGTTLLPSIPVVSTSLSLTPTSLTPATSTSLQLEATSTSLQSEAEVMTLSSLKSDTEAITVSSTQPSSSKATRTPEEVLAARAVRLKRLEEQADWLMKKMSATSRRGSVLSTRLEELHEAYAEPPVPPPLPDVLPTVTLPTCLDFNNEITEPEDQSNEDNSSV</sequence>
<gene>
    <name evidence="3" type="ORF">G9C98_004371</name>
</gene>
<accession>A0A8J5R3V6</accession>
<evidence type="ECO:0000313" key="3">
    <source>
        <dbReference type="EMBL" id="KAG8037049.1"/>
    </source>
</evidence>
<feature type="coiled-coil region" evidence="1">
    <location>
        <begin position="266"/>
        <end position="328"/>
    </location>
</feature>
<organism evidence="3 4">
    <name type="scientific">Cotesia typhae</name>
    <dbReference type="NCBI Taxonomy" id="2053667"/>
    <lineage>
        <taxon>Eukaryota</taxon>
        <taxon>Metazoa</taxon>
        <taxon>Ecdysozoa</taxon>
        <taxon>Arthropoda</taxon>
        <taxon>Hexapoda</taxon>
        <taxon>Insecta</taxon>
        <taxon>Pterygota</taxon>
        <taxon>Neoptera</taxon>
        <taxon>Endopterygota</taxon>
        <taxon>Hymenoptera</taxon>
        <taxon>Apocrita</taxon>
        <taxon>Ichneumonoidea</taxon>
        <taxon>Braconidae</taxon>
        <taxon>Microgastrinae</taxon>
        <taxon>Cotesia</taxon>
    </lineage>
</organism>
<feature type="coiled-coil region" evidence="1">
    <location>
        <begin position="162"/>
        <end position="189"/>
    </location>
</feature>
<dbReference type="OrthoDB" id="8191583at2759"/>
<protein>
    <submittedName>
        <fullName evidence="3">Uncharacterized protein</fullName>
    </submittedName>
</protein>
<feature type="region of interest" description="Disordered" evidence="2">
    <location>
        <begin position="1111"/>
        <end position="1133"/>
    </location>
</feature>
<feature type="coiled-coil region" evidence="1">
    <location>
        <begin position="365"/>
        <end position="450"/>
    </location>
</feature>
<reference evidence="3" key="2">
    <citation type="submission" date="2021-04" db="EMBL/GenBank/DDBJ databases">
        <title>Genome-wide patterns of bracovirus chromosomal integration into multiple host tissues during parasitism.</title>
        <authorList>
            <person name="Chebbi M.A.C."/>
        </authorList>
    </citation>
    <scope>NUCLEOTIDE SEQUENCE</scope>
    <source>
        <tissue evidence="3">Whole body</tissue>
    </source>
</reference>
<feature type="region of interest" description="Disordered" evidence="2">
    <location>
        <begin position="461"/>
        <end position="496"/>
    </location>
</feature>
<feature type="compositionally biased region" description="Low complexity" evidence="2">
    <location>
        <begin position="467"/>
        <end position="491"/>
    </location>
</feature>
<name>A0A8J5R3V6_9HYME</name>
<feature type="coiled-coil region" evidence="1">
    <location>
        <begin position="635"/>
        <end position="690"/>
    </location>
</feature>
<proteinExistence type="predicted"/>